<accession>A0AAN8XCL0</accession>
<dbReference type="Gene3D" id="1.25.10.10">
    <property type="entry name" value="Leucine-rich Repeat Variant"/>
    <property type="match status" value="2"/>
</dbReference>
<comment type="caution">
    <text evidence="2">The sequence shown here is derived from an EMBL/GenBank/DDBJ whole genome shotgun (WGS) entry which is preliminary data.</text>
</comment>
<keyword evidence="1" id="KW-0677">Repeat</keyword>
<dbReference type="AlphaFoldDB" id="A0AAN8XCL0"/>
<organism evidence="2 3">
    <name type="scientific">Halocaridina rubra</name>
    <name type="common">Hawaiian red shrimp</name>
    <dbReference type="NCBI Taxonomy" id="373956"/>
    <lineage>
        <taxon>Eukaryota</taxon>
        <taxon>Metazoa</taxon>
        <taxon>Ecdysozoa</taxon>
        <taxon>Arthropoda</taxon>
        <taxon>Crustacea</taxon>
        <taxon>Multicrustacea</taxon>
        <taxon>Malacostraca</taxon>
        <taxon>Eumalacostraca</taxon>
        <taxon>Eucarida</taxon>
        <taxon>Decapoda</taxon>
        <taxon>Pleocyemata</taxon>
        <taxon>Caridea</taxon>
        <taxon>Atyoidea</taxon>
        <taxon>Atyidae</taxon>
        <taxon>Halocaridina</taxon>
    </lineage>
</organism>
<evidence type="ECO:0000313" key="3">
    <source>
        <dbReference type="Proteomes" id="UP001381693"/>
    </source>
</evidence>
<dbReference type="SUPFAM" id="SSF48371">
    <property type="entry name" value="ARM repeat"/>
    <property type="match status" value="1"/>
</dbReference>
<dbReference type="PANTHER" id="PTHR22895">
    <property type="entry name" value="ARMADILLO REPEAT-CONTAINING PROTEIN 6"/>
    <property type="match status" value="1"/>
</dbReference>
<dbReference type="InterPro" id="IPR016024">
    <property type="entry name" value="ARM-type_fold"/>
</dbReference>
<proteinExistence type="predicted"/>
<dbReference type="Proteomes" id="UP001381693">
    <property type="component" value="Unassembled WGS sequence"/>
</dbReference>
<dbReference type="InterPro" id="IPR011989">
    <property type="entry name" value="ARM-like"/>
</dbReference>
<reference evidence="2 3" key="1">
    <citation type="submission" date="2023-11" db="EMBL/GenBank/DDBJ databases">
        <title>Halocaridina rubra genome assembly.</title>
        <authorList>
            <person name="Smith C."/>
        </authorList>
    </citation>
    <scope>NUCLEOTIDE SEQUENCE [LARGE SCALE GENOMIC DNA]</scope>
    <source>
        <strain evidence="2">EP-1</strain>
        <tissue evidence="2">Whole</tissue>
    </source>
</reference>
<feature type="non-terminal residue" evidence="2">
    <location>
        <position position="1"/>
    </location>
</feature>
<keyword evidence="3" id="KW-1185">Reference proteome</keyword>
<dbReference type="GO" id="GO:0002244">
    <property type="term" value="P:hematopoietic progenitor cell differentiation"/>
    <property type="evidence" value="ECO:0007669"/>
    <property type="project" value="TreeGrafter"/>
</dbReference>
<dbReference type="EMBL" id="JAXCGZ010004548">
    <property type="protein sequence ID" value="KAK7081676.1"/>
    <property type="molecule type" value="Genomic_DNA"/>
</dbReference>
<protein>
    <submittedName>
        <fullName evidence="2">Armadillo repeat-containing protein 6</fullName>
    </submittedName>
</protein>
<evidence type="ECO:0000313" key="2">
    <source>
        <dbReference type="EMBL" id="KAK7081676.1"/>
    </source>
</evidence>
<name>A0AAN8XCL0_HALRR</name>
<gene>
    <name evidence="2" type="primary">ARMC6</name>
    <name evidence="2" type="ORF">SK128_024165</name>
</gene>
<evidence type="ECO:0000256" key="1">
    <source>
        <dbReference type="ARBA" id="ARBA00022737"/>
    </source>
</evidence>
<sequence length="474" mass="53185">RGIEKETMVIIISQETFDTAVLENVIEFDMPLEEAIREAENEFIAMDVRADVVKNFHLSEDKRRIEHPIINALEKVRVYEHSPADNDIQDALATFRSQCKLSIPHRVLANSKNAYEVLLNFMKKFQDDPVLLEPALKAMVALTETNSDILTSEGTQLMLHLMNDWKVRTSEPAIPEYLARWSTESCLKHEQNRQSMVAAGSLEHITALLQGHRANSRVVKASCKALRAFTLDDDIRQEFSKAHEHARLMVEDHDLITICFDILRDYLSESDKASELLSTVSKLCVRAEYCQLAVDRGALVVINDVLVSFPDHAVLNKQAILLLKNMVGNDKVKAEAMKIGAQLLIISALDKHQTNIGLCEAAVSALSMLALRVPAHAKELVRAGAAEAVTQAMKIHPKEKQLQKLGCMAIRNIVARVPENQKHFLDLDVENIITQAVEQHGQSMHDVAQAALRDLGINVKLQEQWRGTGHEICR</sequence>
<dbReference type="PANTHER" id="PTHR22895:SF0">
    <property type="entry name" value="ARMADILLO REPEAT-CONTAINING PROTEIN 6"/>
    <property type="match status" value="1"/>
</dbReference>
<dbReference type="InterPro" id="IPR000225">
    <property type="entry name" value="Armadillo"/>
</dbReference>
<dbReference type="SMART" id="SM00185">
    <property type="entry name" value="ARM"/>
    <property type="match status" value="3"/>
</dbReference>